<evidence type="ECO:0000313" key="2">
    <source>
        <dbReference type="Proteomes" id="UP000828048"/>
    </source>
</evidence>
<keyword evidence="2" id="KW-1185">Reference proteome</keyword>
<gene>
    <name evidence="1" type="ORF">Vadar_011149</name>
</gene>
<protein>
    <submittedName>
        <fullName evidence="1">Uncharacterized protein</fullName>
    </submittedName>
</protein>
<accession>A0ACB7YUZ6</accession>
<dbReference type="Proteomes" id="UP000828048">
    <property type="component" value="Chromosome 3"/>
</dbReference>
<reference evidence="1 2" key="1">
    <citation type="journal article" date="2021" name="Hortic Res">
        <title>High-quality reference genome and annotation aids understanding of berry development for evergreen blueberry (Vaccinium darrowii).</title>
        <authorList>
            <person name="Yu J."/>
            <person name="Hulse-Kemp A.M."/>
            <person name="Babiker E."/>
            <person name="Staton M."/>
        </authorList>
    </citation>
    <scope>NUCLEOTIDE SEQUENCE [LARGE SCALE GENOMIC DNA]</scope>
    <source>
        <strain evidence="2">cv. NJ 8807/NJ 8810</strain>
        <tissue evidence="1">Young leaf</tissue>
    </source>
</reference>
<comment type="caution">
    <text evidence="1">The sequence shown here is derived from an EMBL/GenBank/DDBJ whole genome shotgun (WGS) entry which is preliminary data.</text>
</comment>
<dbReference type="EMBL" id="CM037153">
    <property type="protein sequence ID" value="KAH7857307.1"/>
    <property type="molecule type" value="Genomic_DNA"/>
</dbReference>
<organism evidence="1 2">
    <name type="scientific">Vaccinium darrowii</name>
    <dbReference type="NCBI Taxonomy" id="229202"/>
    <lineage>
        <taxon>Eukaryota</taxon>
        <taxon>Viridiplantae</taxon>
        <taxon>Streptophyta</taxon>
        <taxon>Embryophyta</taxon>
        <taxon>Tracheophyta</taxon>
        <taxon>Spermatophyta</taxon>
        <taxon>Magnoliopsida</taxon>
        <taxon>eudicotyledons</taxon>
        <taxon>Gunneridae</taxon>
        <taxon>Pentapetalae</taxon>
        <taxon>asterids</taxon>
        <taxon>Ericales</taxon>
        <taxon>Ericaceae</taxon>
        <taxon>Vaccinioideae</taxon>
        <taxon>Vaccinieae</taxon>
        <taxon>Vaccinium</taxon>
    </lineage>
</organism>
<name>A0ACB7YUZ6_9ERIC</name>
<proteinExistence type="predicted"/>
<evidence type="ECO:0000313" key="1">
    <source>
        <dbReference type="EMBL" id="KAH7857307.1"/>
    </source>
</evidence>
<sequence length="105" mass="11736">MDVRFWMTLLLAMVVVVEPSAIYGGGEARYQHGSTLSHVCVACNGQVGDGFGKVDETIVASEGRRRTLAERHRLISLRVFKKNHIPCHHRGQSYYDCYFGGTASY</sequence>